<dbReference type="AlphaFoldDB" id="A0A9D1P5J5"/>
<dbReference type="PANTHER" id="PTHR43649">
    <property type="entry name" value="ARABINOSE-BINDING PROTEIN-RELATED"/>
    <property type="match status" value="1"/>
</dbReference>
<comment type="caution">
    <text evidence="3">The sequence shown here is derived from an EMBL/GenBank/DDBJ whole genome shotgun (WGS) entry which is preliminary data.</text>
</comment>
<reference evidence="3" key="1">
    <citation type="submission" date="2020-10" db="EMBL/GenBank/DDBJ databases">
        <authorList>
            <person name="Gilroy R."/>
        </authorList>
    </citation>
    <scope>NUCLEOTIDE SEQUENCE</scope>
    <source>
        <strain evidence="3">CHK183-6373</strain>
    </source>
</reference>
<dbReference type="EMBL" id="DVOT01000051">
    <property type="protein sequence ID" value="HIV26865.1"/>
    <property type="molecule type" value="Genomic_DNA"/>
</dbReference>
<gene>
    <name evidence="3" type="ORF">IAA64_02765</name>
</gene>
<accession>A0A9D1P5J5</accession>
<dbReference type="Gene3D" id="3.40.190.10">
    <property type="entry name" value="Periplasmic binding protein-like II"/>
    <property type="match status" value="2"/>
</dbReference>
<dbReference type="InterPro" id="IPR050490">
    <property type="entry name" value="Bact_solute-bd_prot1"/>
</dbReference>
<evidence type="ECO:0008006" key="5">
    <source>
        <dbReference type="Google" id="ProtNLM"/>
    </source>
</evidence>
<evidence type="ECO:0000313" key="3">
    <source>
        <dbReference type="EMBL" id="HIV26865.1"/>
    </source>
</evidence>
<feature type="chain" id="PRO_5039280394" description="Aldouronate transport system substrate-binding protein" evidence="2">
    <location>
        <begin position="22"/>
        <end position="546"/>
    </location>
</feature>
<evidence type="ECO:0000256" key="1">
    <source>
        <dbReference type="ARBA" id="ARBA00022729"/>
    </source>
</evidence>
<reference evidence="3" key="2">
    <citation type="journal article" date="2021" name="PeerJ">
        <title>Extensive microbial diversity within the chicken gut microbiome revealed by metagenomics and culture.</title>
        <authorList>
            <person name="Gilroy R."/>
            <person name="Ravi A."/>
            <person name="Getino M."/>
            <person name="Pursley I."/>
            <person name="Horton D.L."/>
            <person name="Alikhan N.F."/>
            <person name="Baker D."/>
            <person name="Gharbi K."/>
            <person name="Hall N."/>
            <person name="Watson M."/>
            <person name="Adriaenssens E.M."/>
            <person name="Foster-Nyarko E."/>
            <person name="Jarju S."/>
            <person name="Secka A."/>
            <person name="Antonio M."/>
            <person name="Oren A."/>
            <person name="Chaudhuri R.R."/>
            <person name="La Ragione R."/>
            <person name="Hildebrand F."/>
            <person name="Pallen M.J."/>
        </authorList>
    </citation>
    <scope>NUCLEOTIDE SEQUENCE</scope>
    <source>
        <strain evidence="3">CHK183-6373</strain>
    </source>
</reference>
<dbReference type="Proteomes" id="UP000886884">
    <property type="component" value="Unassembled WGS sequence"/>
</dbReference>
<keyword evidence="1 2" id="KW-0732">Signal</keyword>
<feature type="signal peptide" evidence="2">
    <location>
        <begin position="1"/>
        <end position="21"/>
    </location>
</feature>
<dbReference type="SUPFAM" id="SSF53850">
    <property type="entry name" value="Periplasmic binding protein-like II"/>
    <property type="match status" value="1"/>
</dbReference>
<dbReference type="PANTHER" id="PTHR43649:SF33">
    <property type="entry name" value="POLYGALACTURONAN_RHAMNOGALACTURONAN-BINDING PROTEIN YTCQ"/>
    <property type="match status" value="1"/>
</dbReference>
<organism evidence="3 4">
    <name type="scientific">Candidatus Ornithocaccomicrobium faecavium</name>
    <dbReference type="NCBI Taxonomy" id="2840890"/>
    <lineage>
        <taxon>Bacteria</taxon>
        <taxon>Bacillati</taxon>
        <taxon>Bacillota</taxon>
        <taxon>Clostridia</taxon>
        <taxon>Candidatus Ornithocaccomicrobium</taxon>
    </lineage>
</organism>
<evidence type="ECO:0000256" key="2">
    <source>
        <dbReference type="SAM" id="SignalP"/>
    </source>
</evidence>
<name>A0A9D1P5J5_9FIRM</name>
<evidence type="ECO:0000313" key="4">
    <source>
        <dbReference type="Proteomes" id="UP000886884"/>
    </source>
</evidence>
<proteinExistence type="predicted"/>
<sequence length="546" mass="61465">MKKLLSLILAVSLLLTGSALADELRLKYLDPSLYPVAEGAELDIWCGQDGNVANYEVNPQTAALEELTGVKINWTTAPGTQEDMNVMFNLHIASGNYPDMYLNTLSTADIIEYANDVFIPLNDYIENTRWIKEYLEAMPEIREAITAPDGNIYSLWHALPETGDKDSNANPYKLWIYLPWLEASGMDMPETVDEFRELLRYFRDHDMNGNGDPNDEIPMMGSFAFDHEGSDPTYAIMQAFQLTPSNFLWVDEEHNVSCVAITDDFREGLSYLNSMYEEGLIAEDIYALTLNEYRDVVNVTKPEDQVVGVAAAPYWMRFVTVSIFGERAYDEFTYMPVLKRDENTPAQTYTRKSGISLNGVVTTACEDPQLAIDWLDACLDPEINRVTNLGNEGDYWTRVSEEGELPIVSMTVPGTDLKDGGSVNEHCYGNWVFPAIPSSYYDFAYEEGSAAQKSDQVQRAANREYAAAGVGDYMPASVWCTDSDLLTEMADLKTNIENAISTAYAEFILGRRDVDDDAEWEEYKQSLEDLGLSRYLEVVYEVNFGS</sequence>
<protein>
    <recommendedName>
        <fullName evidence="5">Aldouronate transport system substrate-binding protein</fullName>
    </recommendedName>
</protein>